<evidence type="ECO:0000313" key="2">
    <source>
        <dbReference type="Proteomes" id="UP000193964"/>
    </source>
</evidence>
<dbReference type="EMBL" id="LQQA01000029">
    <property type="protein sequence ID" value="ORX12521.1"/>
    <property type="molecule type" value="Genomic_DNA"/>
</dbReference>
<gene>
    <name evidence="1" type="ORF">AWC31_31630</name>
</gene>
<proteinExistence type="predicted"/>
<organism evidence="1 2">
    <name type="scientific">Mycolicibacterium wolinskyi</name>
    <dbReference type="NCBI Taxonomy" id="59750"/>
    <lineage>
        <taxon>Bacteria</taxon>
        <taxon>Bacillati</taxon>
        <taxon>Actinomycetota</taxon>
        <taxon>Actinomycetes</taxon>
        <taxon>Mycobacteriales</taxon>
        <taxon>Mycobacteriaceae</taxon>
        <taxon>Mycolicibacterium</taxon>
    </lineage>
</organism>
<name>A0A1X2F245_9MYCO</name>
<sequence>MPVKYDAGHQLSDYFGSVFVAVSAEAGWSALYANMSGRSIGTTQMVEVPTATNSLLPCRINWQGGLRLR</sequence>
<evidence type="ECO:0000313" key="1">
    <source>
        <dbReference type="EMBL" id="ORX12521.1"/>
    </source>
</evidence>
<dbReference type="Proteomes" id="UP000193964">
    <property type="component" value="Unassembled WGS sequence"/>
</dbReference>
<reference evidence="1 2" key="1">
    <citation type="submission" date="2016-01" db="EMBL/GenBank/DDBJ databases">
        <title>The new phylogeny of the genus Mycobacterium.</title>
        <authorList>
            <person name="Tarcisio F."/>
            <person name="Conor M."/>
            <person name="Antonella G."/>
            <person name="Elisabetta G."/>
            <person name="Giulia F.S."/>
            <person name="Sara T."/>
            <person name="Anna F."/>
            <person name="Clotilde B."/>
            <person name="Roberto B."/>
            <person name="Veronica D.S."/>
            <person name="Fabio R."/>
            <person name="Monica P."/>
            <person name="Olivier J."/>
            <person name="Enrico T."/>
            <person name="Nicola S."/>
        </authorList>
    </citation>
    <scope>NUCLEOTIDE SEQUENCE [LARGE SCALE GENOMIC DNA]</scope>
    <source>
        <strain evidence="1 2">ATCC 700010</strain>
    </source>
</reference>
<comment type="caution">
    <text evidence="1">The sequence shown here is derived from an EMBL/GenBank/DDBJ whole genome shotgun (WGS) entry which is preliminary data.</text>
</comment>
<protein>
    <submittedName>
        <fullName evidence="1">Uncharacterized protein</fullName>
    </submittedName>
</protein>
<dbReference type="AlphaFoldDB" id="A0A1X2F245"/>
<accession>A0A1X2F245</accession>